<dbReference type="KEGG" id="pgn:PGN_0092"/>
<gene>
    <name evidence="2" type="ordered locus">PGN_0092</name>
</gene>
<protein>
    <recommendedName>
        <fullName evidence="1">Helix-turn-helix domain-containing protein</fullName>
    </recommendedName>
</protein>
<dbReference type="InterPro" id="IPR041657">
    <property type="entry name" value="HTH_17"/>
</dbReference>
<sequence length="103" mass="12371">MQNMDNDVKTKNNEEIAHFLNASDRMIKGIDVLRKKNRPLLNGHRYLTDDELSRLLHINRRTLQDYRNMGRISFVKLGGKVLYREEDVEKLLQENYRPRFEKP</sequence>
<dbReference type="eggNOG" id="ENOG50339EX">
    <property type="taxonomic scope" value="Bacteria"/>
</dbReference>
<dbReference type="SUPFAM" id="SSF46955">
    <property type="entry name" value="Putative DNA-binding domain"/>
    <property type="match status" value="1"/>
</dbReference>
<dbReference type="PANTHER" id="PTHR34585">
    <property type="match status" value="1"/>
</dbReference>
<proteinExistence type="predicted"/>
<reference evidence="2 3" key="1">
    <citation type="journal article" date="2008" name="DNA Res.">
        <title>Determination of the genome sequence of Porphyromonas gingivalis strain ATCC 33277 and genomic comparison with strain W83 revealed extensive genome rearrangements in P. gingivalis.</title>
        <authorList>
            <person name="Naito M."/>
            <person name="Hirakawa H."/>
            <person name="Yamashita A."/>
            <person name="Ohara N."/>
            <person name="Shoji M."/>
            <person name="Yukitake H."/>
            <person name="Nakayama K."/>
            <person name="Toh H."/>
            <person name="Yoshimura F."/>
            <person name="Kuhara S."/>
            <person name="Hattori M."/>
            <person name="Hayashi T."/>
            <person name="Nakayama K."/>
        </authorList>
    </citation>
    <scope>NUCLEOTIDE SEQUENCE [LARGE SCALE GENOMIC DNA]</scope>
    <source>
        <strain evidence="3">ATCC 33277 / DSM 20709 / CIP 103683 / JCM 12257 / NCTC 11834 / 2561</strain>
    </source>
</reference>
<evidence type="ECO:0000313" key="2">
    <source>
        <dbReference type="EMBL" id="BAG32611.1"/>
    </source>
</evidence>
<dbReference type="InterPro" id="IPR009061">
    <property type="entry name" value="DNA-bd_dom_put_sf"/>
</dbReference>
<feature type="domain" description="Helix-turn-helix" evidence="1">
    <location>
        <begin position="46"/>
        <end position="95"/>
    </location>
</feature>
<dbReference type="Proteomes" id="UP000008842">
    <property type="component" value="Chromosome"/>
</dbReference>
<dbReference type="Pfam" id="PF12728">
    <property type="entry name" value="HTH_17"/>
    <property type="match status" value="1"/>
</dbReference>
<name>B2RGW6_PORG3</name>
<dbReference type="HOGENOM" id="CLU_133781_3_1_10"/>
<evidence type="ECO:0000313" key="3">
    <source>
        <dbReference type="Proteomes" id="UP000008842"/>
    </source>
</evidence>
<evidence type="ECO:0000259" key="1">
    <source>
        <dbReference type="Pfam" id="PF12728"/>
    </source>
</evidence>
<dbReference type="AlphaFoldDB" id="B2RGW6"/>
<accession>B2RGW6</accession>
<dbReference type="PANTHER" id="PTHR34585:SF22">
    <property type="entry name" value="HELIX-TURN-HELIX DOMAIN-CONTAINING PROTEIN"/>
    <property type="match status" value="1"/>
</dbReference>
<organism evidence="2 3">
    <name type="scientific">Porphyromonas gingivalis (strain ATCC 33277 / DSM 20709 / CIP 103683 / JCM 12257 / NCTC 11834 / 2561)</name>
    <dbReference type="NCBI Taxonomy" id="431947"/>
    <lineage>
        <taxon>Bacteria</taxon>
        <taxon>Pseudomonadati</taxon>
        <taxon>Bacteroidota</taxon>
        <taxon>Bacteroidia</taxon>
        <taxon>Bacteroidales</taxon>
        <taxon>Porphyromonadaceae</taxon>
        <taxon>Porphyromonas</taxon>
    </lineage>
</organism>
<dbReference type="EMBL" id="AP009380">
    <property type="protein sequence ID" value="BAG32611.1"/>
    <property type="molecule type" value="Genomic_DNA"/>
</dbReference>